<evidence type="ECO:0000313" key="1">
    <source>
        <dbReference type="EMBL" id="QHU24508.1"/>
    </source>
</evidence>
<reference evidence="1" key="1">
    <citation type="submission" date="2019-10" db="EMBL/GenBank/DDBJ databases">
        <title>Extensively Drug-Resistant Pseudomonas aeruginosa ST664 clone carrying KPC-2-encoding megaplasmid in a burn clinic.</title>
        <authorList>
            <person name="Li Z."/>
            <person name="Cai Z."/>
            <person name="Cai Z."/>
            <person name="Zhang Y."/>
            <person name="Fu T."/>
            <person name="Jin Y."/>
            <person name="Cheng Z."/>
            <person name="Jin S."/>
            <person name="Wu W."/>
            <person name="Yang L."/>
            <person name="Bai F."/>
        </authorList>
    </citation>
    <scope>NUCLEOTIDE SEQUENCE</scope>
    <source>
        <strain evidence="1">NK546</strain>
        <plasmid evidence="1">pNK546b</plasmid>
    </source>
</reference>
<dbReference type="EMBL" id="MN583270">
    <property type="protein sequence ID" value="QHU24508.1"/>
    <property type="molecule type" value="Genomic_DNA"/>
</dbReference>
<proteinExistence type="predicted"/>
<dbReference type="AlphaFoldDB" id="A0A6C0L1H6"/>
<keyword evidence="1" id="KW-0614">Plasmid</keyword>
<organism evidence="1">
    <name type="scientific">Pseudomonas aeruginosa</name>
    <dbReference type="NCBI Taxonomy" id="287"/>
    <lineage>
        <taxon>Bacteria</taxon>
        <taxon>Pseudomonadati</taxon>
        <taxon>Pseudomonadota</taxon>
        <taxon>Gammaproteobacteria</taxon>
        <taxon>Pseudomonadales</taxon>
        <taxon>Pseudomonadaceae</taxon>
        <taxon>Pseudomonas</taxon>
    </lineage>
</organism>
<dbReference type="RefSeq" id="WP_181726056.1">
    <property type="nucleotide sequence ID" value="NZ_OL468818.1"/>
</dbReference>
<geneLocation type="plasmid" evidence="1">
    <name>pNK546b</name>
</geneLocation>
<protein>
    <submittedName>
        <fullName evidence="1">Uncharacterized protein</fullName>
    </submittedName>
</protein>
<name>A0A6C0L1H6_PSEAI</name>
<accession>A0A6C0L1H6</accession>
<sequence length="108" mass="11816">MSRLPTVTDTTETGVDNLEQLRKRLRSAKRRARYWSGVPSSSGFGYNPASSSACDADTEYEMALDDCAAIADEIARITGKRPSTPDPKREFNAHFAQVVLPKIAGPNN</sequence>